<evidence type="ECO:0000313" key="5">
    <source>
        <dbReference type="EMBL" id="RMD77261.1"/>
    </source>
</evidence>
<dbReference type="PANTHER" id="PTHR10133">
    <property type="entry name" value="DNA POLYMERASE I"/>
    <property type="match status" value="1"/>
</dbReference>
<evidence type="ECO:0000256" key="2">
    <source>
        <dbReference type="ARBA" id="ARBA00022705"/>
    </source>
</evidence>
<gene>
    <name evidence="5" type="ORF">D6810_01455</name>
</gene>
<accession>A0A3M0Z2J2</accession>
<comment type="caution">
    <text evidence="5">The sequence shown here is derived from an EMBL/GenBank/DDBJ whole genome shotgun (WGS) entry which is preliminary data.</text>
</comment>
<evidence type="ECO:0000313" key="6">
    <source>
        <dbReference type="Proteomes" id="UP000269410"/>
    </source>
</evidence>
<evidence type="ECO:0000256" key="3">
    <source>
        <dbReference type="ARBA" id="ARBA00049244"/>
    </source>
</evidence>
<feature type="non-terminal residue" evidence="5">
    <location>
        <position position="1"/>
    </location>
</feature>
<name>A0A3M0Z2J2_9BACT</name>
<feature type="domain" description="DNA-directed DNA polymerase family A palm" evidence="4">
    <location>
        <begin position="1"/>
        <end position="130"/>
    </location>
</feature>
<evidence type="ECO:0000259" key="4">
    <source>
        <dbReference type="SMART" id="SM00482"/>
    </source>
</evidence>
<dbReference type="PRINTS" id="PR00868">
    <property type="entry name" value="DNAPOLI"/>
</dbReference>
<dbReference type="Proteomes" id="UP000269410">
    <property type="component" value="Unassembled WGS sequence"/>
</dbReference>
<dbReference type="Gene3D" id="1.10.150.20">
    <property type="entry name" value="5' to 3' exonuclease, C-terminal subdomain"/>
    <property type="match status" value="1"/>
</dbReference>
<dbReference type="InterPro" id="IPR002298">
    <property type="entry name" value="DNA_polymerase_A"/>
</dbReference>
<dbReference type="SUPFAM" id="SSF56672">
    <property type="entry name" value="DNA/RNA polymerases"/>
    <property type="match status" value="1"/>
</dbReference>
<proteinExistence type="predicted"/>
<dbReference type="GO" id="GO:0006302">
    <property type="term" value="P:double-strand break repair"/>
    <property type="evidence" value="ECO:0007669"/>
    <property type="project" value="TreeGrafter"/>
</dbReference>
<dbReference type="Gene3D" id="3.30.70.370">
    <property type="match status" value="1"/>
</dbReference>
<dbReference type="GO" id="GO:0006261">
    <property type="term" value="P:DNA-templated DNA replication"/>
    <property type="evidence" value="ECO:0007669"/>
    <property type="project" value="InterPro"/>
</dbReference>
<dbReference type="EC" id="2.7.7.7" evidence="1"/>
<dbReference type="InterPro" id="IPR001098">
    <property type="entry name" value="DNA-dir_DNA_pol_A_palm_dom"/>
</dbReference>
<dbReference type="InterPro" id="IPR043502">
    <property type="entry name" value="DNA/RNA_pol_sf"/>
</dbReference>
<keyword evidence="2" id="KW-0235">DNA replication</keyword>
<evidence type="ECO:0000256" key="1">
    <source>
        <dbReference type="ARBA" id="ARBA00012417"/>
    </source>
</evidence>
<dbReference type="GO" id="GO:0003677">
    <property type="term" value="F:DNA binding"/>
    <property type="evidence" value="ECO:0007669"/>
    <property type="project" value="InterPro"/>
</dbReference>
<dbReference type="Pfam" id="PF00476">
    <property type="entry name" value="DNA_pol_A"/>
    <property type="match status" value="1"/>
</dbReference>
<dbReference type="SMART" id="SM00482">
    <property type="entry name" value="POLAc"/>
    <property type="match status" value="1"/>
</dbReference>
<dbReference type="PANTHER" id="PTHR10133:SF27">
    <property type="entry name" value="DNA POLYMERASE NU"/>
    <property type="match status" value="1"/>
</dbReference>
<dbReference type="AlphaFoldDB" id="A0A3M0Z2J2"/>
<reference evidence="5 6" key="1">
    <citation type="submission" date="2018-10" db="EMBL/GenBank/DDBJ databases">
        <title>Thermophilic Lithotrophy and Phototrophy in an Intertidal, Iron-rich, Geothermal Spring.</title>
        <authorList>
            <person name="Ward L.M."/>
            <person name="Idei A."/>
            <person name="Nakagawa M."/>
            <person name="Ueno Y."/>
            <person name="Fischer W."/>
            <person name="Mcglynn S.E."/>
        </authorList>
    </citation>
    <scope>NUCLEOTIDE SEQUENCE [LARGE SCALE GENOMIC DNA]</scope>
    <source>
        <strain evidence="5">J137</strain>
    </source>
</reference>
<dbReference type="GO" id="GO:0003887">
    <property type="term" value="F:DNA-directed DNA polymerase activity"/>
    <property type="evidence" value="ECO:0007669"/>
    <property type="project" value="UniProtKB-EC"/>
</dbReference>
<sequence length="168" mass="19699">NYSIIYGVSSYGLSESLRIDKHMANNLIQKFYENYPNIKKYFNAQTEDLYKKNFLETALGRKRKVTDFKKVNKFAQQAIIRELLNFPIQGTAADLMKEAMIKIDKILQEYDAKLLLQIHDEFLFEFKGSNFEKNDFITKIKEAMESVTNLGVTYKVDVQIGKRWGEMQ</sequence>
<organism evidence="5 6">
    <name type="scientific">Candidatus Dojkabacteria bacterium</name>
    <dbReference type="NCBI Taxonomy" id="2099670"/>
    <lineage>
        <taxon>Bacteria</taxon>
        <taxon>Candidatus Dojkabacteria</taxon>
    </lineage>
</organism>
<protein>
    <recommendedName>
        <fullName evidence="1">DNA-directed DNA polymerase</fullName>
        <ecNumber evidence="1">2.7.7.7</ecNumber>
    </recommendedName>
</protein>
<dbReference type="EMBL" id="RFKV01000050">
    <property type="protein sequence ID" value="RMD77261.1"/>
    <property type="molecule type" value="Genomic_DNA"/>
</dbReference>
<comment type="catalytic activity">
    <reaction evidence="3">
        <text>DNA(n) + a 2'-deoxyribonucleoside 5'-triphosphate = DNA(n+1) + diphosphate</text>
        <dbReference type="Rhea" id="RHEA:22508"/>
        <dbReference type="Rhea" id="RHEA-COMP:17339"/>
        <dbReference type="Rhea" id="RHEA-COMP:17340"/>
        <dbReference type="ChEBI" id="CHEBI:33019"/>
        <dbReference type="ChEBI" id="CHEBI:61560"/>
        <dbReference type="ChEBI" id="CHEBI:173112"/>
        <dbReference type="EC" id="2.7.7.7"/>
    </reaction>
</comment>